<organism evidence="2">
    <name type="scientific">marine sediment metagenome</name>
    <dbReference type="NCBI Taxonomy" id="412755"/>
    <lineage>
        <taxon>unclassified sequences</taxon>
        <taxon>metagenomes</taxon>
        <taxon>ecological metagenomes</taxon>
    </lineage>
</organism>
<sequence length="305" mass="33052">VKPEQGSDQTVEVEGLLFKEDGSLTLEGEICGTFLDDVDFTAIFDDPEVRAAELVTSEEKWFVVKDGELIEAKEGDEGAELYTIESLDPEILAQVLDDEDLVAMFEYFVTNEMPNETLEDKARLAAAMQLLGIEEDDVDEAKGPFKKGTFKKMHAAGAKDQVARMLIAMLKKESIKRAAKGKGYKGGDYKKAKGYAGGTPAGIKKWQAYRKKKAGAIAKAAKKAKKGKKVAGRFAKKAGAKKGAAKKLAKKGAGEGKRAVSASEELRTPVQLTEQQHGAKLAGSMLESMHRSSLLPVEKPKKKEA</sequence>
<feature type="non-terminal residue" evidence="2">
    <location>
        <position position="1"/>
    </location>
</feature>
<dbReference type="EMBL" id="LAZR01019879">
    <property type="protein sequence ID" value="KKL90914.1"/>
    <property type="molecule type" value="Genomic_DNA"/>
</dbReference>
<accession>A0A0F9FWX7</accession>
<reference evidence="2" key="1">
    <citation type="journal article" date="2015" name="Nature">
        <title>Complex archaea that bridge the gap between prokaryotes and eukaryotes.</title>
        <authorList>
            <person name="Spang A."/>
            <person name="Saw J.H."/>
            <person name="Jorgensen S.L."/>
            <person name="Zaremba-Niedzwiedzka K."/>
            <person name="Martijn J."/>
            <person name="Lind A.E."/>
            <person name="van Eijk R."/>
            <person name="Schleper C."/>
            <person name="Guy L."/>
            <person name="Ettema T.J."/>
        </authorList>
    </citation>
    <scope>NUCLEOTIDE SEQUENCE</scope>
</reference>
<gene>
    <name evidence="2" type="ORF">LCGC14_1899950</name>
</gene>
<protein>
    <submittedName>
        <fullName evidence="2">Uncharacterized protein</fullName>
    </submittedName>
</protein>
<evidence type="ECO:0000313" key="2">
    <source>
        <dbReference type="EMBL" id="KKL90914.1"/>
    </source>
</evidence>
<evidence type="ECO:0000256" key="1">
    <source>
        <dbReference type="SAM" id="MobiDB-lite"/>
    </source>
</evidence>
<feature type="compositionally biased region" description="Basic residues" evidence="1">
    <location>
        <begin position="237"/>
        <end position="250"/>
    </location>
</feature>
<name>A0A0F9FWX7_9ZZZZ</name>
<comment type="caution">
    <text evidence="2">The sequence shown here is derived from an EMBL/GenBank/DDBJ whole genome shotgun (WGS) entry which is preliminary data.</text>
</comment>
<feature type="region of interest" description="Disordered" evidence="1">
    <location>
        <begin position="237"/>
        <end position="305"/>
    </location>
</feature>
<dbReference type="AlphaFoldDB" id="A0A0F9FWX7"/>
<proteinExistence type="predicted"/>